<dbReference type="InterPro" id="IPR029058">
    <property type="entry name" value="AB_hydrolase_fold"/>
</dbReference>
<dbReference type="Gene3D" id="3.40.50.1820">
    <property type="entry name" value="alpha/beta hydrolase"/>
    <property type="match status" value="1"/>
</dbReference>
<comment type="similarity">
    <text evidence="1">Belongs to the 'GDXG' lipolytic enzyme family.</text>
</comment>
<dbReference type="PROSITE" id="PS01173">
    <property type="entry name" value="LIPASE_GDXG_HIS"/>
    <property type="match status" value="1"/>
</dbReference>
<dbReference type="GO" id="GO:0016787">
    <property type="term" value="F:hydrolase activity"/>
    <property type="evidence" value="ECO:0007669"/>
    <property type="project" value="UniProtKB-KW"/>
</dbReference>
<evidence type="ECO:0000256" key="1">
    <source>
        <dbReference type="ARBA" id="ARBA00010515"/>
    </source>
</evidence>
<keyword evidence="5" id="KW-1185">Reference proteome</keyword>
<gene>
    <name evidence="4" type="ORF">P9989_01225</name>
</gene>
<protein>
    <submittedName>
        <fullName evidence="4">Alpha/beta hydrolase</fullName>
    </submittedName>
</protein>
<dbReference type="Proteomes" id="UP001221597">
    <property type="component" value="Chromosome"/>
</dbReference>
<evidence type="ECO:0000256" key="2">
    <source>
        <dbReference type="ARBA" id="ARBA00022801"/>
    </source>
</evidence>
<name>A0ABY8J0D8_9BACI</name>
<reference evidence="4 5" key="1">
    <citation type="submission" date="2023-04" db="EMBL/GenBank/DDBJ databases">
        <title>Genome sequence of Halobacillus naozhouensis KACC 21980.</title>
        <authorList>
            <person name="Kim S."/>
            <person name="Heo J."/>
            <person name="Kwon S.-W."/>
        </authorList>
    </citation>
    <scope>NUCLEOTIDE SEQUENCE [LARGE SCALE GENOMIC DNA]</scope>
    <source>
        <strain evidence="4 5">KCTC 13234</strain>
    </source>
</reference>
<accession>A0ABY8J0D8</accession>
<evidence type="ECO:0000313" key="5">
    <source>
        <dbReference type="Proteomes" id="UP001221597"/>
    </source>
</evidence>
<dbReference type="PANTHER" id="PTHR48081">
    <property type="entry name" value="AB HYDROLASE SUPERFAMILY PROTEIN C4A8.06C"/>
    <property type="match status" value="1"/>
</dbReference>
<dbReference type="EMBL" id="CP121671">
    <property type="protein sequence ID" value="WFT75057.1"/>
    <property type="molecule type" value="Genomic_DNA"/>
</dbReference>
<dbReference type="InterPro" id="IPR002168">
    <property type="entry name" value="Lipase_GDXG_HIS_AS"/>
</dbReference>
<keyword evidence="2 4" id="KW-0378">Hydrolase</keyword>
<dbReference type="RefSeq" id="WP_283077028.1">
    <property type="nucleotide sequence ID" value="NZ_CP121671.1"/>
</dbReference>
<sequence>MVLDPQVKVLLEQLEANGAPPLESLPPEYARQAFEALEGNAGEAQEPVEGIEERSIPGPNGAIDIRLYTPRGTGPHPALIFFHGGGWVVGSLDTHDNVCRALTNLADCVVVSVDYRLAPEHKFPAAVDDCYTAAKWIADHPFPFNIDPSRIAVGGDSAGGNLSAVISHLAKERGTPKLVHQLLIYPSTDFTVETASMKDNSEGYFLTRGSMVYFRDHYLRTPEDAQNPLASPFLINNLSELPTATVITAEYDPLRDEGEAYARRLKEAGVPVVLKRYEGMIHGFVSMADKLDQGKRALEQAAGELRSSFKK</sequence>
<dbReference type="Pfam" id="PF07859">
    <property type="entry name" value="Abhydrolase_3"/>
    <property type="match status" value="1"/>
</dbReference>
<evidence type="ECO:0000313" key="4">
    <source>
        <dbReference type="EMBL" id="WFT75057.1"/>
    </source>
</evidence>
<feature type="domain" description="Alpha/beta hydrolase fold-3" evidence="3">
    <location>
        <begin position="79"/>
        <end position="285"/>
    </location>
</feature>
<dbReference type="PANTHER" id="PTHR48081:SF8">
    <property type="entry name" value="ALPHA_BETA HYDROLASE FOLD-3 DOMAIN-CONTAINING PROTEIN-RELATED"/>
    <property type="match status" value="1"/>
</dbReference>
<dbReference type="InterPro" id="IPR050300">
    <property type="entry name" value="GDXG_lipolytic_enzyme"/>
</dbReference>
<evidence type="ECO:0000259" key="3">
    <source>
        <dbReference type="Pfam" id="PF07859"/>
    </source>
</evidence>
<proteinExistence type="inferred from homology"/>
<dbReference type="InterPro" id="IPR013094">
    <property type="entry name" value="AB_hydrolase_3"/>
</dbReference>
<organism evidence="4 5">
    <name type="scientific">Halobacillus naozhouensis</name>
    <dbReference type="NCBI Taxonomy" id="554880"/>
    <lineage>
        <taxon>Bacteria</taxon>
        <taxon>Bacillati</taxon>
        <taxon>Bacillota</taxon>
        <taxon>Bacilli</taxon>
        <taxon>Bacillales</taxon>
        <taxon>Bacillaceae</taxon>
        <taxon>Halobacillus</taxon>
    </lineage>
</organism>
<dbReference type="SUPFAM" id="SSF53474">
    <property type="entry name" value="alpha/beta-Hydrolases"/>
    <property type="match status" value="1"/>
</dbReference>